<dbReference type="AlphaFoldDB" id="A0AAV5UQ95"/>
<protein>
    <recommendedName>
        <fullName evidence="8">WD40 domain-containing protein</fullName>
    </recommendedName>
</protein>
<evidence type="ECO:0000256" key="2">
    <source>
        <dbReference type="ARBA" id="ARBA00022448"/>
    </source>
</evidence>
<gene>
    <name evidence="6" type="ORF">PENTCL1PPCAC_30163</name>
</gene>
<keyword evidence="4" id="KW-0677">Repeat</keyword>
<comment type="caution">
    <text evidence="6">The sequence shown here is derived from an EMBL/GenBank/DDBJ whole genome shotgun (WGS) entry which is preliminary data.</text>
</comment>
<organism evidence="6 7">
    <name type="scientific">Pristionchus entomophagus</name>
    <dbReference type="NCBI Taxonomy" id="358040"/>
    <lineage>
        <taxon>Eukaryota</taxon>
        <taxon>Metazoa</taxon>
        <taxon>Ecdysozoa</taxon>
        <taxon>Nematoda</taxon>
        <taxon>Chromadorea</taxon>
        <taxon>Rhabditida</taxon>
        <taxon>Rhabditina</taxon>
        <taxon>Diplogasteromorpha</taxon>
        <taxon>Diplogasteroidea</taxon>
        <taxon>Neodiplogasteridae</taxon>
        <taxon>Pristionchus</taxon>
    </lineage>
</organism>
<dbReference type="Gene3D" id="2.130.10.10">
    <property type="entry name" value="YVTN repeat-like/Quinoprotein amine dehydrogenase"/>
    <property type="match status" value="1"/>
</dbReference>
<dbReference type="InterPro" id="IPR036322">
    <property type="entry name" value="WD40_repeat_dom_sf"/>
</dbReference>
<dbReference type="SUPFAM" id="SSF50978">
    <property type="entry name" value="WD40 repeat-like"/>
    <property type="match status" value="1"/>
</dbReference>
<dbReference type="GO" id="GO:0005198">
    <property type="term" value="F:structural molecule activity"/>
    <property type="evidence" value="ECO:0007669"/>
    <property type="project" value="InterPro"/>
</dbReference>
<evidence type="ECO:0000256" key="3">
    <source>
        <dbReference type="ARBA" id="ARBA00022574"/>
    </source>
</evidence>
<keyword evidence="2" id="KW-0813">Transport</keyword>
<comment type="subcellular location">
    <subcellularLocation>
        <location evidence="1">Nucleus</location>
    </subcellularLocation>
</comment>
<dbReference type="PANTHER" id="PTHR11024:SF2">
    <property type="entry name" value="PROTEIN SEC13 HOMOLOG"/>
    <property type="match status" value="1"/>
</dbReference>
<name>A0AAV5UQ95_9BILA</name>
<evidence type="ECO:0000313" key="6">
    <source>
        <dbReference type="EMBL" id="GMT07989.1"/>
    </source>
</evidence>
<proteinExistence type="predicted"/>
<keyword evidence="5" id="KW-0539">Nucleus</keyword>
<dbReference type="GO" id="GO:0032527">
    <property type="term" value="P:protein exit from endoplasmic reticulum"/>
    <property type="evidence" value="ECO:0007669"/>
    <property type="project" value="TreeGrafter"/>
</dbReference>
<evidence type="ECO:0000313" key="7">
    <source>
        <dbReference type="Proteomes" id="UP001432027"/>
    </source>
</evidence>
<dbReference type="GO" id="GO:0030127">
    <property type="term" value="C:COPII vesicle coat"/>
    <property type="evidence" value="ECO:0007669"/>
    <property type="project" value="TreeGrafter"/>
</dbReference>
<sequence length="156" mass="17446">NTLSTGRIYRKVVLWQETGGRFSQMREYEASVNAVTFAPRQYGLVLASASSDGSFAVLSFDADARQMAVVRVTKAHDQSTQSYVYYHELYLGSLSISGRGEGARRLVTAGNDKLVKNWCQSEPGAPWQLEKQMSCHTDFVRDVAWNPVVHHDTLTI</sequence>
<dbReference type="Proteomes" id="UP001432027">
    <property type="component" value="Unassembled WGS sequence"/>
</dbReference>
<dbReference type="GO" id="GO:0032008">
    <property type="term" value="P:positive regulation of TOR signaling"/>
    <property type="evidence" value="ECO:0007669"/>
    <property type="project" value="TreeGrafter"/>
</dbReference>
<dbReference type="GO" id="GO:0031080">
    <property type="term" value="C:nuclear pore outer ring"/>
    <property type="evidence" value="ECO:0007669"/>
    <property type="project" value="TreeGrafter"/>
</dbReference>
<evidence type="ECO:0000256" key="5">
    <source>
        <dbReference type="ARBA" id="ARBA00023242"/>
    </source>
</evidence>
<evidence type="ECO:0008006" key="8">
    <source>
        <dbReference type="Google" id="ProtNLM"/>
    </source>
</evidence>
<accession>A0AAV5UQ95</accession>
<dbReference type="InterPro" id="IPR037363">
    <property type="entry name" value="Sec13/Seh1_fam"/>
</dbReference>
<dbReference type="InterPro" id="IPR015943">
    <property type="entry name" value="WD40/YVTN_repeat-like_dom_sf"/>
</dbReference>
<dbReference type="GO" id="GO:0090114">
    <property type="term" value="P:COPII-coated vesicle budding"/>
    <property type="evidence" value="ECO:0007669"/>
    <property type="project" value="TreeGrafter"/>
</dbReference>
<feature type="non-terminal residue" evidence="6">
    <location>
        <position position="1"/>
    </location>
</feature>
<evidence type="ECO:0000256" key="4">
    <source>
        <dbReference type="ARBA" id="ARBA00022737"/>
    </source>
</evidence>
<reference evidence="6" key="1">
    <citation type="submission" date="2023-10" db="EMBL/GenBank/DDBJ databases">
        <title>Genome assembly of Pristionchus species.</title>
        <authorList>
            <person name="Yoshida K."/>
            <person name="Sommer R.J."/>
        </authorList>
    </citation>
    <scope>NUCLEOTIDE SEQUENCE</scope>
    <source>
        <strain evidence="6">RS0144</strain>
    </source>
</reference>
<evidence type="ECO:0000256" key="1">
    <source>
        <dbReference type="ARBA" id="ARBA00004123"/>
    </source>
</evidence>
<dbReference type="PANTHER" id="PTHR11024">
    <property type="entry name" value="NUCLEAR PORE COMPLEX PROTEIN SEC13 / SEH1 FAMILY MEMBER"/>
    <property type="match status" value="1"/>
</dbReference>
<keyword evidence="7" id="KW-1185">Reference proteome</keyword>
<dbReference type="EMBL" id="BTSX01000006">
    <property type="protein sequence ID" value="GMT07989.1"/>
    <property type="molecule type" value="Genomic_DNA"/>
</dbReference>
<keyword evidence="3" id="KW-0853">WD repeat</keyword>
<dbReference type="GO" id="GO:0006606">
    <property type="term" value="P:protein import into nucleus"/>
    <property type="evidence" value="ECO:0007669"/>
    <property type="project" value="TreeGrafter"/>
</dbReference>